<dbReference type="InterPro" id="IPR005801">
    <property type="entry name" value="ADC_synthase"/>
</dbReference>
<organism evidence="18 19">
    <name type="scientific">Candidatus Nitrosymbiomonas proteolyticus</name>
    <dbReference type="NCBI Taxonomy" id="2608984"/>
    <lineage>
        <taxon>Bacteria</taxon>
        <taxon>Bacillati</taxon>
        <taxon>Armatimonadota</taxon>
        <taxon>Armatimonadota incertae sedis</taxon>
        <taxon>Candidatus Nitrosymbiomonas</taxon>
    </lineage>
</organism>
<evidence type="ECO:0000313" key="18">
    <source>
        <dbReference type="EMBL" id="BBO24023.1"/>
    </source>
</evidence>
<evidence type="ECO:0000256" key="3">
    <source>
        <dbReference type="ARBA" id="ARBA00009562"/>
    </source>
</evidence>
<evidence type="ECO:0000256" key="2">
    <source>
        <dbReference type="ARBA" id="ARBA00004873"/>
    </source>
</evidence>
<evidence type="ECO:0000313" key="19">
    <source>
        <dbReference type="Proteomes" id="UP000662873"/>
    </source>
</evidence>
<feature type="domain" description="Chorismate-utilising enzyme C-terminal" evidence="16">
    <location>
        <begin position="220"/>
        <end position="473"/>
    </location>
</feature>
<dbReference type="PRINTS" id="PR00095">
    <property type="entry name" value="ANTSNTHASEI"/>
</dbReference>
<dbReference type="Pfam" id="PF00425">
    <property type="entry name" value="Chorismate_bind"/>
    <property type="match status" value="1"/>
</dbReference>
<dbReference type="InterPro" id="IPR006805">
    <property type="entry name" value="Anth_synth_I_N"/>
</dbReference>
<dbReference type="NCBIfam" id="TIGR00564">
    <property type="entry name" value="trpE_most"/>
    <property type="match status" value="1"/>
</dbReference>
<evidence type="ECO:0000256" key="5">
    <source>
        <dbReference type="ARBA" id="ARBA00012266"/>
    </source>
</evidence>
<dbReference type="Proteomes" id="UP000662873">
    <property type="component" value="Chromosome"/>
</dbReference>
<sequence length="492" mass="53865">MIVPFIEEYRQLAASGRRIPVYCDLLADMETPLGAYWKLAQDQNCSFLLESVTGGEHLARYSILGSRPRLTIRSKGNTIRRITRSGEQHIPLPPGEDPLAYVARELAGPEVLRVPGMPKFIGGAVGLVGYDFVRFIEDLPHRPPDDLEIDDVALHITDCVVVFDHARNLIRILALADGSDESYAQSVAEIERVAARLSRPLPELPASVGSNSEPISNQTREQYESAVRRVKEYIEQGDCIQAVLAQRLSVSTRAHPLTIYRALRSFNPSPYMFLVRFGDFDLVGASPELLVSLDGRTCRVRPIAGTRRRGASPEEDAQLEAELLADQKELAEHIMLVDLGRNDLGRVCRFGTVAVREKMAVERYSHVMHIVSEVTGELGAGRDAYDLLRATFPAGTVSGAPKVRAMEIIDELEPTSRGPYAGCVGYIGFDGAMDTAIAIRTILLKNGTGHVYAGAGIVFDSVPEREYDETLAKAEAALRALRQGSSGGRLGA</sequence>
<keyword evidence="9 15" id="KW-0822">Tryptophan biosynthesis</keyword>
<evidence type="ECO:0000256" key="13">
    <source>
        <dbReference type="ARBA" id="ARBA00025634"/>
    </source>
</evidence>
<dbReference type="InterPro" id="IPR019999">
    <property type="entry name" value="Anth_synth_I-like"/>
</dbReference>
<evidence type="ECO:0000256" key="6">
    <source>
        <dbReference type="ARBA" id="ARBA00020653"/>
    </source>
</evidence>
<keyword evidence="11 15" id="KW-0057">Aromatic amino acid biosynthesis</keyword>
<dbReference type="InterPro" id="IPR015890">
    <property type="entry name" value="Chorismate_C"/>
</dbReference>
<dbReference type="UniPathway" id="UPA00035">
    <property type="reaction ID" value="UER00040"/>
</dbReference>
<dbReference type="Gene3D" id="3.60.120.10">
    <property type="entry name" value="Anthranilate synthase"/>
    <property type="match status" value="1"/>
</dbReference>
<dbReference type="PANTHER" id="PTHR11236:SF48">
    <property type="entry name" value="ISOCHORISMATE SYNTHASE MENF"/>
    <property type="match status" value="1"/>
</dbReference>
<comment type="pathway">
    <text evidence="2 15">Amino-acid biosynthesis; L-tryptophan biosynthesis; L-tryptophan from chorismate: step 1/5.</text>
</comment>
<evidence type="ECO:0000256" key="15">
    <source>
        <dbReference type="RuleBase" id="RU364045"/>
    </source>
</evidence>
<evidence type="ECO:0000256" key="10">
    <source>
        <dbReference type="ARBA" id="ARBA00022842"/>
    </source>
</evidence>
<gene>
    <name evidence="15" type="primary">trpE</name>
    <name evidence="18" type="ORF">NPRO_16180</name>
</gene>
<dbReference type="Pfam" id="PF04715">
    <property type="entry name" value="Anth_synt_I_N"/>
    <property type="match status" value="1"/>
</dbReference>
<evidence type="ECO:0000259" key="17">
    <source>
        <dbReference type="Pfam" id="PF04715"/>
    </source>
</evidence>
<dbReference type="EMBL" id="AP021858">
    <property type="protein sequence ID" value="BBO24023.1"/>
    <property type="molecule type" value="Genomic_DNA"/>
</dbReference>
<evidence type="ECO:0000256" key="11">
    <source>
        <dbReference type="ARBA" id="ARBA00023141"/>
    </source>
</evidence>
<comment type="similarity">
    <text evidence="3 15">Belongs to the anthranilate synthase component I family.</text>
</comment>
<evidence type="ECO:0000256" key="1">
    <source>
        <dbReference type="ARBA" id="ARBA00001946"/>
    </source>
</evidence>
<dbReference type="GO" id="GO:0000162">
    <property type="term" value="P:L-tryptophan biosynthetic process"/>
    <property type="evidence" value="ECO:0007669"/>
    <property type="project" value="UniProtKB-UniPathway"/>
</dbReference>
<evidence type="ECO:0000256" key="8">
    <source>
        <dbReference type="ARBA" id="ARBA00022723"/>
    </source>
</evidence>
<reference evidence="18" key="1">
    <citation type="journal article" name="DNA Res.">
        <title>The physiological potential of anammox bacteria as revealed by their core genome structure.</title>
        <authorList>
            <person name="Okubo T."/>
            <person name="Toyoda A."/>
            <person name="Fukuhara K."/>
            <person name="Uchiyama I."/>
            <person name="Harigaya Y."/>
            <person name="Kuroiwa M."/>
            <person name="Suzuki T."/>
            <person name="Murakami Y."/>
            <person name="Suwa Y."/>
            <person name="Takami H."/>
        </authorList>
    </citation>
    <scope>NUCLEOTIDE SEQUENCE</scope>
    <source>
        <strain evidence="18">317325-2</strain>
    </source>
</reference>
<comment type="catalytic activity">
    <reaction evidence="14 15">
        <text>chorismate + L-glutamine = anthranilate + pyruvate + L-glutamate + H(+)</text>
        <dbReference type="Rhea" id="RHEA:21732"/>
        <dbReference type="ChEBI" id="CHEBI:15361"/>
        <dbReference type="ChEBI" id="CHEBI:15378"/>
        <dbReference type="ChEBI" id="CHEBI:16567"/>
        <dbReference type="ChEBI" id="CHEBI:29748"/>
        <dbReference type="ChEBI" id="CHEBI:29985"/>
        <dbReference type="ChEBI" id="CHEBI:58359"/>
        <dbReference type="EC" id="4.1.3.27"/>
    </reaction>
</comment>
<evidence type="ECO:0000256" key="7">
    <source>
        <dbReference type="ARBA" id="ARBA00022605"/>
    </source>
</evidence>
<dbReference type="SUPFAM" id="SSF56322">
    <property type="entry name" value="ADC synthase"/>
    <property type="match status" value="1"/>
</dbReference>
<comment type="function">
    <text evidence="13 15">Part of a heterotetrameric complex that catalyzes the two-step biosynthesis of anthranilate, an intermediate in the biosynthesis of L-tryptophan. In the first step, the glutamine-binding beta subunit (TrpG) of anthranilate synthase (AS) provides the glutamine amidotransferase activity which generates ammonia as a substrate that, along with chorismate, is used in the second step, catalyzed by the large alpha subunit of AS (TrpE) to produce anthranilate. In the absence of TrpG, TrpE can synthesize anthranilate directly from chorismate and high concentrations of ammonia.</text>
</comment>
<dbReference type="AlphaFoldDB" id="A0A809R8Y1"/>
<proteinExistence type="inferred from homology"/>
<accession>A0A809R8Y1</accession>
<name>A0A809R8Y1_9BACT</name>
<dbReference type="EC" id="4.1.3.27" evidence="5 15"/>
<evidence type="ECO:0000256" key="9">
    <source>
        <dbReference type="ARBA" id="ARBA00022822"/>
    </source>
</evidence>
<keyword evidence="7 15" id="KW-0028">Amino-acid biosynthesis</keyword>
<dbReference type="InterPro" id="IPR005256">
    <property type="entry name" value="Anth_synth_I_PabB"/>
</dbReference>
<evidence type="ECO:0000256" key="14">
    <source>
        <dbReference type="ARBA" id="ARBA00047683"/>
    </source>
</evidence>
<dbReference type="KEGG" id="npy:NPRO_16180"/>
<keyword evidence="10 15" id="KW-0460">Magnesium</keyword>
<evidence type="ECO:0000256" key="12">
    <source>
        <dbReference type="ARBA" id="ARBA00023239"/>
    </source>
</evidence>
<feature type="domain" description="Anthranilate synthase component I N-terminal" evidence="17">
    <location>
        <begin position="28"/>
        <end position="168"/>
    </location>
</feature>
<dbReference type="GO" id="GO:0004049">
    <property type="term" value="F:anthranilate synthase activity"/>
    <property type="evidence" value="ECO:0007669"/>
    <property type="project" value="UniProtKB-EC"/>
</dbReference>
<dbReference type="PANTHER" id="PTHR11236">
    <property type="entry name" value="AMINOBENZOATE/ANTHRANILATE SYNTHASE"/>
    <property type="match status" value="1"/>
</dbReference>
<keyword evidence="12 15" id="KW-0456">Lyase</keyword>
<evidence type="ECO:0000259" key="16">
    <source>
        <dbReference type="Pfam" id="PF00425"/>
    </source>
</evidence>
<protein>
    <recommendedName>
        <fullName evidence="6 15">Anthranilate synthase component 1</fullName>
        <ecNumber evidence="5 15">4.1.3.27</ecNumber>
    </recommendedName>
</protein>
<evidence type="ECO:0000256" key="4">
    <source>
        <dbReference type="ARBA" id="ARBA00011575"/>
    </source>
</evidence>
<comment type="cofactor">
    <cofactor evidence="1 15">
        <name>Mg(2+)</name>
        <dbReference type="ChEBI" id="CHEBI:18420"/>
    </cofactor>
</comment>
<keyword evidence="8 15" id="KW-0479">Metal-binding</keyword>
<comment type="subunit">
    <text evidence="4 15">Heterotetramer consisting of two non-identical subunits: a beta subunit (TrpG) and a large alpha subunit (TrpE).</text>
</comment>
<dbReference type="GO" id="GO:0046872">
    <property type="term" value="F:metal ion binding"/>
    <property type="evidence" value="ECO:0007669"/>
    <property type="project" value="UniProtKB-KW"/>
</dbReference>